<dbReference type="AlphaFoldDB" id="A0A9P0DBX4"/>
<dbReference type="Proteomes" id="UP001152799">
    <property type="component" value="Chromosome 1"/>
</dbReference>
<sequence>MSSVPILLVTANVGSIFEEPTEMLKLWTEEFLSKIASLDAKFIALHCQEVGGKKYEKSMKHVERFLLLLSSSPELQNFNKIRIFLDEDYTSVEHFTALGNLYFIHNSIHDAKIWDFKKSDFAQVADNKTFSGNIESVDTKEKSKFPQHFFPECKWSRKGFMRTRWSLCGTIFDLVNIHLFHDASNLVSMSSYPSVYSRNRQKALEHTLYKFHNDPLDNIPYFLFGDFNFRTDNEGVIKKLTNGLTKTRIQNTKNNDQTKLHFNNEENNLILSIGKKEFSHKDHERVFLDFEWLKKYDKEPEAFSNILSEYPINFIPSYPFEEKITKGTSYMPTRCPAWCDRVLFSHTAQKIIDEGHNHEYGLLGVKTCMGDHKPVFLRISLRANAGIVKCCDHALFVCLPVTCCCCRNFASVTINVVDMSINSNVSRSLTDANSIDSSLLHDRSATKGMLSHDPYTPESSNSRTPQPEEVDGEEVDEESWRSTVSPNELKSKLENIICKKSFPLIKQSSLEDEYLDLELLTTIRIDEARGRFSSSSGDSKSFNKDIDRISKRGNRKKNKRRFLKCCSLA</sequence>
<reference evidence="6" key="1">
    <citation type="submission" date="2022-01" db="EMBL/GenBank/DDBJ databases">
        <authorList>
            <person name="King R."/>
        </authorList>
    </citation>
    <scope>NUCLEOTIDE SEQUENCE</scope>
</reference>
<dbReference type="InterPro" id="IPR000300">
    <property type="entry name" value="IPPc"/>
</dbReference>
<evidence type="ECO:0000313" key="7">
    <source>
        <dbReference type="Proteomes" id="UP001152799"/>
    </source>
</evidence>
<gene>
    <name evidence="6" type="ORF">CEUTPL_LOCUS889</name>
</gene>
<keyword evidence="7" id="KW-1185">Reference proteome</keyword>
<evidence type="ECO:0000313" key="6">
    <source>
        <dbReference type="EMBL" id="CAH1121785.1"/>
    </source>
</evidence>
<keyword evidence="2" id="KW-0378">Hydrolase</keyword>
<dbReference type="PANTHER" id="PTHR12997">
    <property type="entry name" value="TYPE I INOSITOL-1,4,5-TRISPHOSPHATE 5-PHOSPHATASE"/>
    <property type="match status" value="1"/>
</dbReference>
<dbReference type="SMART" id="SM00128">
    <property type="entry name" value="IPPc"/>
    <property type="match status" value="1"/>
</dbReference>
<dbReference type="Pfam" id="PF22669">
    <property type="entry name" value="Exo_endo_phos2"/>
    <property type="match status" value="1"/>
</dbReference>
<feature type="compositionally biased region" description="Low complexity" evidence="4">
    <location>
        <begin position="531"/>
        <end position="540"/>
    </location>
</feature>
<proteinExistence type="inferred from homology"/>
<evidence type="ECO:0000256" key="1">
    <source>
        <dbReference type="ARBA" id="ARBA00012997"/>
    </source>
</evidence>
<feature type="region of interest" description="Disordered" evidence="4">
    <location>
        <begin position="447"/>
        <end position="484"/>
    </location>
</feature>
<dbReference type="OrthoDB" id="5780965at2759"/>
<evidence type="ECO:0000256" key="3">
    <source>
        <dbReference type="ARBA" id="ARBA00023599"/>
    </source>
</evidence>
<dbReference type="EC" id="3.1.3.56" evidence="1"/>
<dbReference type="GO" id="GO:0046856">
    <property type="term" value="P:phosphatidylinositol dephosphorylation"/>
    <property type="evidence" value="ECO:0007669"/>
    <property type="project" value="InterPro"/>
</dbReference>
<dbReference type="InterPro" id="IPR036691">
    <property type="entry name" value="Endo/exonu/phosph_ase_sf"/>
</dbReference>
<dbReference type="PANTHER" id="PTHR12997:SF2">
    <property type="entry name" value="INOSITOL POLYPHOSPHATE-5-PHOSPHATASE A"/>
    <property type="match status" value="1"/>
</dbReference>
<organism evidence="6 7">
    <name type="scientific">Ceutorhynchus assimilis</name>
    <name type="common">cabbage seed weevil</name>
    <dbReference type="NCBI Taxonomy" id="467358"/>
    <lineage>
        <taxon>Eukaryota</taxon>
        <taxon>Metazoa</taxon>
        <taxon>Ecdysozoa</taxon>
        <taxon>Arthropoda</taxon>
        <taxon>Hexapoda</taxon>
        <taxon>Insecta</taxon>
        <taxon>Pterygota</taxon>
        <taxon>Neoptera</taxon>
        <taxon>Endopterygota</taxon>
        <taxon>Coleoptera</taxon>
        <taxon>Polyphaga</taxon>
        <taxon>Cucujiformia</taxon>
        <taxon>Curculionidae</taxon>
        <taxon>Ceutorhynchinae</taxon>
        <taxon>Ceutorhynchus</taxon>
    </lineage>
</organism>
<feature type="domain" description="Inositol polyphosphate-related phosphatase" evidence="5">
    <location>
        <begin position="2"/>
        <end position="387"/>
    </location>
</feature>
<feature type="region of interest" description="Disordered" evidence="4">
    <location>
        <begin position="531"/>
        <end position="558"/>
    </location>
</feature>
<dbReference type="SUPFAM" id="SSF56219">
    <property type="entry name" value="DNase I-like"/>
    <property type="match status" value="1"/>
</dbReference>
<name>A0A9P0DBX4_9CUCU</name>
<feature type="compositionally biased region" description="Acidic residues" evidence="4">
    <location>
        <begin position="468"/>
        <end position="477"/>
    </location>
</feature>
<evidence type="ECO:0000256" key="2">
    <source>
        <dbReference type="ARBA" id="ARBA00022801"/>
    </source>
</evidence>
<dbReference type="EMBL" id="OU892277">
    <property type="protein sequence ID" value="CAH1121785.1"/>
    <property type="molecule type" value="Genomic_DNA"/>
</dbReference>
<dbReference type="InterPro" id="IPR039737">
    <property type="entry name" value="INPP5A"/>
</dbReference>
<accession>A0A9P0DBX4</accession>
<evidence type="ECO:0000256" key="4">
    <source>
        <dbReference type="SAM" id="MobiDB-lite"/>
    </source>
</evidence>
<comment type="similarity">
    <text evidence="3">Belongs to the inositol 1,4,5-trisphosphate 5-phosphatase type I family.</text>
</comment>
<dbReference type="Gene3D" id="3.60.10.10">
    <property type="entry name" value="Endonuclease/exonuclease/phosphatase"/>
    <property type="match status" value="1"/>
</dbReference>
<dbReference type="GO" id="GO:0004445">
    <property type="term" value="F:inositol-polyphosphate 5-phosphatase activity"/>
    <property type="evidence" value="ECO:0007669"/>
    <property type="project" value="UniProtKB-EC"/>
</dbReference>
<evidence type="ECO:0000259" key="5">
    <source>
        <dbReference type="SMART" id="SM00128"/>
    </source>
</evidence>
<protein>
    <recommendedName>
        <fullName evidence="1">inositol-polyphosphate 5-phosphatase</fullName>
        <ecNumber evidence="1">3.1.3.56</ecNumber>
    </recommendedName>
</protein>
<feature type="compositionally biased region" description="Basic and acidic residues" evidence="4">
    <location>
        <begin position="541"/>
        <end position="550"/>
    </location>
</feature>